<sequence>MEPRSKPAAAWQSPGIPYPPAPTGAIQASDAGRATATPRFNSGRRRQYPPAEPR</sequence>
<proteinExistence type="predicted"/>
<protein>
    <submittedName>
        <fullName evidence="2">Uncharacterized protein</fullName>
    </submittedName>
</protein>
<comment type="caution">
    <text evidence="2">The sequence shown here is derived from an EMBL/GenBank/DDBJ whole genome shotgun (WGS) entry which is preliminary data.</text>
</comment>
<accession>A0A9D4JDK7</accession>
<reference evidence="2" key="2">
    <citation type="submission" date="2020-11" db="EMBL/GenBank/DDBJ databases">
        <authorList>
            <person name="McCartney M.A."/>
            <person name="Auch B."/>
            <person name="Kono T."/>
            <person name="Mallez S."/>
            <person name="Becker A."/>
            <person name="Gohl D.M."/>
            <person name="Silverstein K.A.T."/>
            <person name="Koren S."/>
            <person name="Bechman K.B."/>
            <person name="Herman A."/>
            <person name="Abrahante J.E."/>
            <person name="Garbe J."/>
        </authorList>
    </citation>
    <scope>NUCLEOTIDE SEQUENCE</scope>
    <source>
        <strain evidence="2">Duluth1</strain>
        <tissue evidence="2">Whole animal</tissue>
    </source>
</reference>
<evidence type="ECO:0000313" key="2">
    <source>
        <dbReference type="EMBL" id="KAH3804693.1"/>
    </source>
</evidence>
<dbReference type="AlphaFoldDB" id="A0A9D4JDK7"/>
<evidence type="ECO:0000313" key="3">
    <source>
        <dbReference type="Proteomes" id="UP000828390"/>
    </source>
</evidence>
<keyword evidence="3" id="KW-1185">Reference proteome</keyword>
<reference evidence="2" key="1">
    <citation type="journal article" date="2019" name="bioRxiv">
        <title>The Genome of the Zebra Mussel, Dreissena polymorpha: A Resource for Invasive Species Research.</title>
        <authorList>
            <person name="McCartney M.A."/>
            <person name="Auch B."/>
            <person name="Kono T."/>
            <person name="Mallez S."/>
            <person name="Zhang Y."/>
            <person name="Obille A."/>
            <person name="Becker A."/>
            <person name="Abrahante J.E."/>
            <person name="Garbe J."/>
            <person name="Badalamenti J.P."/>
            <person name="Herman A."/>
            <person name="Mangelson H."/>
            <person name="Liachko I."/>
            <person name="Sullivan S."/>
            <person name="Sone E.D."/>
            <person name="Koren S."/>
            <person name="Silverstein K.A.T."/>
            <person name="Beckman K.B."/>
            <person name="Gohl D.M."/>
        </authorList>
    </citation>
    <scope>NUCLEOTIDE SEQUENCE</scope>
    <source>
        <strain evidence="2">Duluth1</strain>
        <tissue evidence="2">Whole animal</tissue>
    </source>
</reference>
<dbReference type="EMBL" id="JAIWYP010000006">
    <property type="protein sequence ID" value="KAH3804693.1"/>
    <property type="molecule type" value="Genomic_DNA"/>
</dbReference>
<gene>
    <name evidence="2" type="ORF">DPMN_132981</name>
</gene>
<name>A0A9D4JDK7_DREPO</name>
<feature type="region of interest" description="Disordered" evidence="1">
    <location>
        <begin position="1"/>
        <end position="54"/>
    </location>
</feature>
<evidence type="ECO:0000256" key="1">
    <source>
        <dbReference type="SAM" id="MobiDB-lite"/>
    </source>
</evidence>
<organism evidence="2 3">
    <name type="scientific">Dreissena polymorpha</name>
    <name type="common">Zebra mussel</name>
    <name type="synonym">Mytilus polymorpha</name>
    <dbReference type="NCBI Taxonomy" id="45954"/>
    <lineage>
        <taxon>Eukaryota</taxon>
        <taxon>Metazoa</taxon>
        <taxon>Spiralia</taxon>
        <taxon>Lophotrochozoa</taxon>
        <taxon>Mollusca</taxon>
        <taxon>Bivalvia</taxon>
        <taxon>Autobranchia</taxon>
        <taxon>Heteroconchia</taxon>
        <taxon>Euheterodonta</taxon>
        <taxon>Imparidentia</taxon>
        <taxon>Neoheterodontei</taxon>
        <taxon>Myida</taxon>
        <taxon>Dreissenoidea</taxon>
        <taxon>Dreissenidae</taxon>
        <taxon>Dreissena</taxon>
    </lineage>
</organism>
<dbReference type="Proteomes" id="UP000828390">
    <property type="component" value="Unassembled WGS sequence"/>
</dbReference>